<reference evidence="1 2" key="1">
    <citation type="journal article" date="2023" name="Life. Sci Alliance">
        <title>Evolutionary insights into 3D genome organization and epigenetic landscape of Vigna mungo.</title>
        <authorList>
            <person name="Junaid A."/>
            <person name="Singh B."/>
            <person name="Bhatia S."/>
        </authorList>
    </citation>
    <scope>NUCLEOTIDE SEQUENCE [LARGE SCALE GENOMIC DNA]</scope>
    <source>
        <strain evidence="1">Urdbean</strain>
    </source>
</reference>
<protein>
    <submittedName>
        <fullName evidence="1">Uncharacterized protein</fullName>
    </submittedName>
</protein>
<dbReference type="EMBL" id="CP144700">
    <property type="protein sequence ID" value="WVZ22839.1"/>
    <property type="molecule type" value="Genomic_DNA"/>
</dbReference>
<name>A0AAQ3S863_VIGMU</name>
<gene>
    <name evidence="1" type="ORF">V8G54_001383</name>
</gene>
<keyword evidence="2" id="KW-1185">Reference proteome</keyword>
<dbReference type="Proteomes" id="UP001374535">
    <property type="component" value="Chromosome 1"/>
</dbReference>
<sequence length="138" mass="14936">MNYIHLGTKLGEEASFLHSRISATNNRQRSGTEYRRGTVTHGARRYPTVPEPVRSVTRAVEIQPLSNSACGDDDGFSFHGGGVGENPKRPFGEVHCRHGLRDDLGAETLRLLATAVHELGAEDASRKSRKVLNVSGGG</sequence>
<dbReference type="AlphaFoldDB" id="A0AAQ3S863"/>
<accession>A0AAQ3S863</accession>
<dbReference type="AntiFam" id="ANF00233">
    <property type="entry name" value="Shadow ORF (opposite trxB)"/>
</dbReference>
<proteinExistence type="predicted"/>
<evidence type="ECO:0000313" key="1">
    <source>
        <dbReference type="EMBL" id="WVZ22839.1"/>
    </source>
</evidence>
<evidence type="ECO:0000313" key="2">
    <source>
        <dbReference type="Proteomes" id="UP001374535"/>
    </source>
</evidence>
<organism evidence="1 2">
    <name type="scientific">Vigna mungo</name>
    <name type="common">Black gram</name>
    <name type="synonym">Phaseolus mungo</name>
    <dbReference type="NCBI Taxonomy" id="3915"/>
    <lineage>
        <taxon>Eukaryota</taxon>
        <taxon>Viridiplantae</taxon>
        <taxon>Streptophyta</taxon>
        <taxon>Embryophyta</taxon>
        <taxon>Tracheophyta</taxon>
        <taxon>Spermatophyta</taxon>
        <taxon>Magnoliopsida</taxon>
        <taxon>eudicotyledons</taxon>
        <taxon>Gunneridae</taxon>
        <taxon>Pentapetalae</taxon>
        <taxon>rosids</taxon>
        <taxon>fabids</taxon>
        <taxon>Fabales</taxon>
        <taxon>Fabaceae</taxon>
        <taxon>Papilionoideae</taxon>
        <taxon>50 kb inversion clade</taxon>
        <taxon>NPAAA clade</taxon>
        <taxon>indigoferoid/millettioid clade</taxon>
        <taxon>Phaseoleae</taxon>
        <taxon>Vigna</taxon>
    </lineage>
</organism>